<accession>A0A6P8HCH8</accession>
<keyword evidence="3 5" id="KW-1133">Transmembrane helix</keyword>
<feature type="transmembrane region" description="Helical" evidence="5">
    <location>
        <begin position="421"/>
        <end position="439"/>
    </location>
</feature>
<dbReference type="InterPro" id="IPR036513">
    <property type="entry name" value="STAS_dom_sf"/>
</dbReference>
<dbReference type="Gene3D" id="3.30.750.24">
    <property type="entry name" value="STAS domain"/>
    <property type="match status" value="1"/>
</dbReference>
<evidence type="ECO:0000259" key="6">
    <source>
        <dbReference type="PROSITE" id="PS50801"/>
    </source>
</evidence>
<evidence type="ECO:0000313" key="8">
    <source>
        <dbReference type="RefSeq" id="XP_031554144.1"/>
    </source>
</evidence>
<gene>
    <name evidence="8" type="primary">LOC116291161</name>
</gene>
<feature type="transmembrane region" description="Helical" evidence="5">
    <location>
        <begin position="214"/>
        <end position="231"/>
    </location>
</feature>
<feature type="transmembrane region" description="Helical" evidence="5">
    <location>
        <begin position="324"/>
        <end position="344"/>
    </location>
</feature>
<feature type="domain" description="STAS" evidence="6">
    <location>
        <begin position="494"/>
        <end position="579"/>
    </location>
</feature>
<dbReference type="PANTHER" id="PTHR11814">
    <property type="entry name" value="SULFATE TRANSPORTER"/>
    <property type="match status" value="1"/>
</dbReference>
<organism evidence="7 8">
    <name type="scientific">Actinia tenebrosa</name>
    <name type="common">Australian red waratah sea anemone</name>
    <dbReference type="NCBI Taxonomy" id="6105"/>
    <lineage>
        <taxon>Eukaryota</taxon>
        <taxon>Metazoa</taxon>
        <taxon>Cnidaria</taxon>
        <taxon>Anthozoa</taxon>
        <taxon>Hexacorallia</taxon>
        <taxon>Actiniaria</taxon>
        <taxon>Actiniidae</taxon>
        <taxon>Actinia</taxon>
    </lineage>
</organism>
<dbReference type="Pfam" id="PF00916">
    <property type="entry name" value="Sulfate_transp"/>
    <property type="match status" value="1"/>
</dbReference>
<dbReference type="FunCoup" id="A0A6P8HCH8">
    <property type="interactions" value="395"/>
</dbReference>
<dbReference type="InterPro" id="IPR002645">
    <property type="entry name" value="STAS_dom"/>
</dbReference>
<dbReference type="NCBIfam" id="TIGR00815">
    <property type="entry name" value="sulP"/>
    <property type="match status" value="1"/>
</dbReference>
<evidence type="ECO:0000256" key="3">
    <source>
        <dbReference type="ARBA" id="ARBA00022989"/>
    </source>
</evidence>
<keyword evidence="4 5" id="KW-0472">Membrane</keyword>
<dbReference type="KEGG" id="aten:116291161"/>
<dbReference type="CDD" id="cd07042">
    <property type="entry name" value="STAS_SulP_like_sulfate_transporter"/>
    <property type="match status" value="1"/>
</dbReference>
<feature type="transmembrane region" description="Helical" evidence="5">
    <location>
        <begin position="84"/>
        <end position="100"/>
    </location>
</feature>
<keyword evidence="2 5" id="KW-0812">Transmembrane</keyword>
<dbReference type="OrthoDB" id="288203at2759"/>
<evidence type="ECO:0000256" key="1">
    <source>
        <dbReference type="ARBA" id="ARBA00004141"/>
    </source>
</evidence>
<dbReference type="InParanoid" id="A0A6P8HCH8"/>
<feature type="transmembrane region" description="Helical" evidence="5">
    <location>
        <begin position="252"/>
        <end position="277"/>
    </location>
</feature>
<evidence type="ECO:0000313" key="7">
    <source>
        <dbReference type="Proteomes" id="UP000515163"/>
    </source>
</evidence>
<feature type="transmembrane region" description="Helical" evidence="5">
    <location>
        <begin position="58"/>
        <end position="78"/>
    </location>
</feature>
<evidence type="ECO:0000256" key="4">
    <source>
        <dbReference type="ARBA" id="ARBA00023136"/>
    </source>
</evidence>
<name>A0A6P8HCH8_ACTTE</name>
<feature type="transmembrane region" description="Helical" evidence="5">
    <location>
        <begin position="451"/>
        <end position="481"/>
    </location>
</feature>
<evidence type="ECO:0000256" key="2">
    <source>
        <dbReference type="ARBA" id="ARBA00022692"/>
    </source>
</evidence>
<keyword evidence="7" id="KW-1185">Reference proteome</keyword>
<dbReference type="Proteomes" id="UP000515163">
    <property type="component" value="Unplaced"/>
</dbReference>
<dbReference type="AlphaFoldDB" id="A0A6P8HCH8"/>
<dbReference type="InterPro" id="IPR011547">
    <property type="entry name" value="SLC26A/SulP_dom"/>
</dbReference>
<dbReference type="Pfam" id="PF01740">
    <property type="entry name" value="STAS"/>
    <property type="match status" value="1"/>
</dbReference>
<comment type="subcellular location">
    <subcellularLocation>
        <location evidence="1">Membrane</location>
        <topology evidence="1">Multi-pass membrane protein</topology>
    </subcellularLocation>
</comment>
<dbReference type="InterPro" id="IPR001902">
    <property type="entry name" value="SLC26A/SulP_fam"/>
</dbReference>
<reference evidence="8" key="1">
    <citation type="submission" date="2025-08" db="UniProtKB">
        <authorList>
            <consortium name="RefSeq"/>
        </authorList>
    </citation>
    <scope>IDENTIFICATION</scope>
    <source>
        <tissue evidence="8">Tentacle</tissue>
    </source>
</reference>
<feature type="transmembrane region" description="Helical" evidence="5">
    <location>
        <begin position="356"/>
        <end position="375"/>
    </location>
</feature>
<dbReference type="SUPFAM" id="SSF52091">
    <property type="entry name" value="SpoIIaa-like"/>
    <property type="match status" value="1"/>
</dbReference>
<dbReference type="GO" id="GO:0055085">
    <property type="term" value="P:transmembrane transport"/>
    <property type="evidence" value="ECO:0007669"/>
    <property type="project" value="InterPro"/>
</dbReference>
<dbReference type="GeneID" id="116291161"/>
<dbReference type="GO" id="GO:0016020">
    <property type="term" value="C:membrane"/>
    <property type="evidence" value="ECO:0007669"/>
    <property type="project" value="UniProtKB-SubCell"/>
</dbReference>
<evidence type="ECO:0000256" key="5">
    <source>
        <dbReference type="SAM" id="Phobius"/>
    </source>
</evidence>
<dbReference type="PROSITE" id="PS50801">
    <property type="entry name" value="STAS"/>
    <property type="match status" value="1"/>
</dbReference>
<proteinExistence type="predicted"/>
<feature type="transmembrane region" description="Helical" evidence="5">
    <location>
        <begin position="156"/>
        <end position="179"/>
    </location>
</feature>
<feature type="transmembrane region" description="Helical" evidence="5">
    <location>
        <begin position="395"/>
        <end position="414"/>
    </location>
</feature>
<sequence length="614" mass="67153">MTSVRNRKVELEPTVSLLGSGTRANGHKNEKCKKVIKTILPITQWLPRYTCHNLQCDMIAGITVGLMVIPQGIAYATIAGLEPVYGLYCAFMGCFVYCFLGTSKDVSIGPTAIMSLIVDQYCHLSNSPEENIKFAIALSFYAGVIQFAMGFFRIGFIVRFISIPVISAFTSSAAIIIAIGQVKSLLGLKHVRRPFYQCIYDTFKTIGETNPWDVVLGTLCIIILLILRYLGRTKWPDADSKDVPLKQRVARKIIWIAGTGRNALVVLMASLVAYAVVSKGHKHAFSLTSHIHQGLPNFRAPSLTITVGNQTLSTLEVLKQVGPGLAIVPLIGFLESIAIAKAFARKNKYKVDASQELIALGLANCFSSFVSSYPVTGSFSRTAVNAQSGVTTPAGGIFTGAIVLLALGVLTPFFKYIPKASLAALIISSVLTMIEYHIVPKIWKARKIDLLPFFITFFGCFYEIELGILLGIGVSLMIFLYPVVWPKLIKADCDYTVIKVNGDLIYAGMEHVTSEIQEMSYSDPPPRGVVIDLSVVTQIDFTVTQSLLMVLEDLESRKISVFFSGVQNHIRDIMVDSGIELSIINPTPDAMARVVNAEAAPFLPQAEITINDSE</sequence>
<protein>
    <submittedName>
        <fullName evidence="8">Sodium-independent sulfate anion transporter-like isoform X1</fullName>
    </submittedName>
</protein>
<dbReference type="RefSeq" id="XP_031554144.1">
    <property type="nucleotide sequence ID" value="XM_031698284.1"/>
</dbReference>